<dbReference type="KEGG" id="lgi:LOTGIDRAFT_161618"/>
<dbReference type="PANTHER" id="PTHR10869:SF236">
    <property type="entry name" value="PROLYL 4-HYDROXYLASE ALPHA SUBUNIT DOMAIN-CONTAINING PROTEIN"/>
    <property type="match status" value="1"/>
</dbReference>
<evidence type="ECO:0000313" key="8">
    <source>
        <dbReference type="EMBL" id="ESO93516.1"/>
    </source>
</evidence>
<dbReference type="GO" id="GO:0031418">
    <property type="term" value="F:L-ascorbic acid binding"/>
    <property type="evidence" value="ECO:0007669"/>
    <property type="project" value="UniProtKB-KW"/>
</dbReference>
<accession>V4AJ19</accession>
<keyword evidence="6" id="KW-0408">Iron</keyword>
<evidence type="ECO:0000256" key="1">
    <source>
        <dbReference type="ARBA" id="ARBA00001961"/>
    </source>
</evidence>
<evidence type="ECO:0000259" key="7">
    <source>
        <dbReference type="PROSITE" id="PS51471"/>
    </source>
</evidence>
<keyword evidence="2" id="KW-0479">Metal-binding</keyword>
<dbReference type="AlphaFoldDB" id="V4AJ19"/>
<dbReference type="Gene3D" id="2.60.120.620">
    <property type="entry name" value="q2cbj1_9rhob like domain"/>
    <property type="match status" value="1"/>
</dbReference>
<dbReference type="OMA" id="GHFMPHV"/>
<comment type="cofactor">
    <cofactor evidence="1">
        <name>L-ascorbate</name>
        <dbReference type="ChEBI" id="CHEBI:38290"/>
    </cofactor>
</comment>
<dbReference type="PROSITE" id="PS51471">
    <property type="entry name" value="FE2OG_OXY"/>
    <property type="match status" value="1"/>
</dbReference>
<dbReference type="HOGENOM" id="CLU_041456_2_0_1"/>
<keyword evidence="3" id="KW-0847">Vitamin C</keyword>
<reference evidence="8 9" key="1">
    <citation type="journal article" date="2013" name="Nature">
        <title>Insights into bilaterian evolution from three spiralian genomes.</title>
        <authorList>
            <person name="Simakov O."/>
            <person name="Marletaz F."/>
            <person name="Cho S.J."/>
            <person name="Edsinger-Gonzales E."/>
            <person name="Havlak P."/>
            <person name="Hellsten U."/>
            <person name="Kuo D.H."/>
            <person name="Larsson T."/>
            <person name="Lv J."/>
            <person name="Arendt D."/>
            <person name="Savage R."/>
            <person name="Osoegawa K."/>
            <person name="de Jong P."/>
            <person name="Grimwood J."/>
            <person name="Chapman J.A."/>
            <person name="Shapiro H."/>
            <person name="Aerts A."/>
            <person name="Otillar R.P."/>
            <person name="Terry A.Y."/>
            <person name="Boore J.L."/>
            <person name="Grigoriev I.V."/>
            <person name="Lindberg D.R."/>
            <person name="Seaver E.C."/>
            <person name="Weisblat D.A."/>
            <person name="Putnam N.H."/>
            <person name="Rokhsar D.S."/>
        </authorList>
    </citation>
    <scope>NUCLEOTIDE SEQUENCE [LARGE SCALE GENOMIC DNA]</scope>
</reference>
<keyword evidence="4" id="KW-0223">Dioxygenase</keyword>
<keyword evidence="9" id="KW-1185">Reference proteome</keyword>
<dbReference type="InterPro" id="IPR045054">
    <property type="entry name" value="P4HA-like"/>
</dbReference>
<dbReference type="RefSeq" id="XP_009055717.1">
    <property type="nucleotide sequence ID" value="XM_009057469.1"/>
</dbReference>
<gene>
    <name evidence="8" type="ORF">LOTGIDRAFT_161618</name>
</gene>
<feature type="domain" description="Fe2OG dioxygenase" evidence="7">
    <location>
        <begin position="136"/>
        <end position="247"/>
    </location>
</feature>
<evidence type="ECO:0000256" key="6">
    <source>
        <dbReference type="ARBA" id="ARBA00023004"/>
    </source>
</evidence>
<dbReference type="GeneID" id="20238738"/>
<sequence>MKNEADADSSGELSYDVGQLKEIQFEADQNFQKADVKRQEILDFGDEGFLLEKLLSQSECDRLIQNGEEKGFDEIRGLNDKYRSSQRIILKNDNLSDILWDRIKDYLKDIVINGDPTEQHIHGLTPLLQGRWKPIGLNNMFRLCRYKAGGHFGPHFDGHYVRSTNERSLQTLMLYLNGDFEGGSTNFIDESQMIHMKDGKYCAEEKNILHQIKPDTGLGIIFNHHRLHEGEKLGNGRKYILRSDIMYKNVDKTILDSKDEQAMLLVQEAERKEASGDCMEAAELYRKAFKLSPTVAEYYGS</sequence>
<dbReference type="GO" id="GO:0005506">
    <property type="term" value="F:iron ion binding"/>
    <property type="evidence" value="ECO:0007669"/>
    <property type="project" value="InterPro"/>
</dbReference>
<dbReference type="SMART" id="SM00702">
    <property type="entry name" value="P4Hc"/>
    <property type="match status" value="1"/>
</dbReference>
<dbReference type="GO" id="GO:0005783">
    <property type="term" value="C:endoplasmic reticulum"/>
    <property type="evidence" value="ECO:0007669"/>
    <property type="project" value="TreeGrafter"/>
</dbReference>
<dbReference type="InterPro" id="IPR006620">
    <property type="entry name" value="Pro_4_hyd_alph"/>
</dbReference>
<organism evidence="8 9">
    <name type="scientific">Lottia gigantea</name>
    <name type="common">Giant owl limpet</name>
    <dbReference type="NCBI Taxonomy" id="225164"/>
    <lineage>
        <taxon>Eukaryota</taxon>
        <taxon>Metazoa</taxon>
        <taxon>Spiralia</taxon>
        <taxon>Lophotrochozoa</taxon>
        <taxon>Mollusca</taxon>
        <taxon>Gastropoda</taxon>
        <taxon>Patellogastropoda</taxon>
        <taxon>Lottioidea</taxon>
        <taxon>Lottiidae</taxon>
        <taxon>Lottia</taxon>
    </lineage>
</organism>
<dbReference type="Proteomes" id="UP000030746">
    <property type="component" value="Unassembled WGS sequence"/>
</dbReference>
<dbReference type="PANTHER" id="PTHR10869">
    <property type="entry name" value="PROLYL 4-HYDROXYLASE ALPHA SUBUNIT"/>
    <property type="match status" value="1"/>
</dbReference>
<protein>
    <recommendedName>
        <fullName evidence="7">Fe2OG dioxygenase domain-containing protein</fullName>
    </recommendedName>
</protein>
<dbReference type="OrthoDB" id="69177at2759"/>
<dbReference type="CTD" id="20238738"/>
<keyword evidence="5" id="KW-0560">Oxidoreductase</keyword>
<dbReference type="InterPro" id="IPR005123">
    <property type="entry name" value="Oxoglu/Fe-dep_dioxygenase_dom"/>
</dbReference>
<dbReference type="EMBL" id="KB201891">
    <property type="protein sequence ID" value="ESO93516.1"/>
    <property type="molecule type" value="Genomic_DNA"/>
</dbReference>
<proteinExistence type="predicted"/>
<evidence type="ECO:0000256" key="5">
    <source>
        <dbReference type="ARBA" id="ARBA00023002"/>
    </source>
</evidence>
<evidence type="ECO:0000256" key="3">
    <source>
        <dbReference type="ARBA" id="ARBA00022896"/>
    </source>
</evidence>
<name>V4AJ19_LOTGI</name>
<evidence type="ECO:0000256" key="2">
    <source>
        <dbReference type="ARBA" id="ARBA00022723"/>
    </source>
</evidence>
<evidence type="ECO:0000256" key="4">
    <source>
        <dbReference type="ARBA" id="ARBA00022964"/>
    </source>
</evidence>
<dbReference type="InterPro" id="IPR044862">
    <property type="entry name" value="Pro_4_hyd_alph_FE2OG_OXY"/>
</dbReference>
<evidence type="ECO:0000313" key="9">
    <source>
        <dbReference type="Proteomes" id="UP000030746"/>
    </source>
</evidence>
<dbReference type="GO" id="GO:0004656">
    <property type="term" value="F:procollagen-proline 4-dioxygenase activity"/>
    <property type="evidence" value="ECO:0007669"/>
    <property type="project" value="TreeGrafter"/>
</dbReference>
<dbReference type="Pfam" id="PF13640">
    <property type="entry name" value="2OG-FeII_Oxy_3"/>
    <property type="match status" value="1"/>
</dbReference>